<feature type="compositionally biased region" description="Low complexity" evidence="1">
    <location>
        <begin position="388"/>
        <end position="405"/>
    </location>
</feature>
<sequence>MIFRMNDVFKTWSLVWVNFLVSGYIGLYGNHDLHYDLWLLTLFCTYFLLIKAYVGSAILAISLLRLQNDRNSETKLWAYTVLLAITFPHLLAKFARITGISSFLSRLSVTVRIYSLYLIYITYFFLADISNSVCFSSSNLITLIRRLSARRLLAIAVCLDPSLNKPKLKTKSTFDVSSLVMTMDVVPRLPPVKAIATQTELLEEEPNTQIQTTFSPELKAIPKILRVIQQRKAAVEWKSPRLNGSRRMTRCWEQPKEQEQREQEQREKEGLEKERLERSSERRSSERKIAWRRGCRERNVGRRRPEPEPAAAEPEPESESAPYARIFPVEPAVDEDEPAQPSPKPPTIPIGERRVLKPRSRKAKKTQQQQHEQQRQERPEQLGKEEALSLLSLSQKKPQQQQQQEQQEDKELEKDAVMVKVAPPQEQRPQEEQEKLTLALMEDEPTASQEPEKSSTTGRSRRSPRRWMRKLYPSPPRLLTPPQQLLSAAMDVDQPQESRFSDIKNINTSFLLPSPKKKAPSALIPPPQKAGQPAAAAQLTPKLKPKPPKKEPPTEEERKKADVMRRRKAQASSSFLQKKKPTPKKG</sequence>
<accession>A0A4Q4SUI0</accession>
<feature type="compositionally biased region" description="Basic residues" evidence="1">
    <location>
        <begin position="577"/>
        <end position="586"/>
    </location>
</feature>
<evidence type="ECO:0000256" key="2">
    <source>
        <dbReference type="SAM" id="Phobius"/>
    </source>
</evidence>
<keyword evidence="2" id="KW-1133">Transmembrane helix</keyword>
<dbReference type="AlphaFoldDB" id="A0A4Q4SUI0"/>
<dbReference type="EMBL" id="QJNU01001582">
    <property type="protein sequence ID" value="RYO74628.1"/>
    <property type="molecule type" value="Genomic_DNA"/>
</dbReference>
<dbReference type="Proteomes" id="UP000293360">
    <property type="component" value="Unassembled WGS sequence"/>
</dbReference>
<protein>
    <submittedName>
        <fullName evidence="3">Uncharacterized protein</fullName>
    </submittedName>
</protein>
<keyword evidence="2" id="KW-0812">Transmembrane</keyword>
<proteinExistence type="predicted"/>
<reference evidence="3 4" key="1">
    <citation type="submission" date="2018-06" db="EMBL/GenBank/DDBJ databases">
        <title>Complete Genomes of Monosporascus.</title>
        <authorList>
            <person name="Robinson A.J."/>
            <person name="Natvig D.O."/>
        </authorList>
    </citation>
    <scope>NUCLEOTIDE SEQUENCE [LARGE SCALE GENOMIC DNA]</scope>
    <source>
        <strain evidence="3 4">CBS 110550</strain>
    </source>
</reference>
<feature type="compositionally biased region" description="Basic and acidic residues" evidence="1">
    <location>
        <begin position="372"/>
        <end position="387"/>
    </location>
</feature>
<feature type="compositionally biased region" description="Basic and acidic residues" evidence="1">
    <location>
        <begin position="548"/>
        <end position="564"/>
    </location>
</feature>
<feature type="region of interest" description="Disordered" evidence="1">
    <location>
        <begin position="300"/>
        <end position="586"/>
    </location>
</feature>
<feature type="compositionally biased region" description="Low complexity" evidence="1">
    <location>
        <begin position="529"/>
        <end position="542"/>
    </location>
</feature>
<feature type="compositionally biased region" description="Basic residues" evidence="1">
    <location>
        <begin position="356"/>
        <end position="365"/>
    </location>
</feature>
<feature type="compositionally biased region" description="Basic and acidic residues" evidence="1">
    <location>
        <begin position="407"/>
        <end position="417"/>
    </location>
</feature>
<evidence type="ECO:0000256" key="1">
    <source>
        <dbReference type="SAM" id="MobiDB-lite"/>
    </source>
</evidence>
<feature type="transmembrane region" description="Helical" evidence="2">
    <location>
        <begin position="76"/>
        <end position="97"/>
    </location>
</feature>
<feature type="compositionally biased region" description="Basic residues" evidence="1">
    <location>
        <begin position="459"/>
        <end position="469"/>
    </location>
</feature>
<evidence type="ECO:0000313" key="4">
    <source>
        <dbReference type="Proteomes" id="UP000293360"/>
    </source>
</evidence>
<feature type="transmembrane region" description="Helical" evidence="2">
    <location>
        <begin position="117"/>
        <end position="141"/>
    </location>
</feature>
<feature type="transmembrane region" description="Helical" evidence="2">
    <location>
        <begin position="37"/>
        <end position="64"/>
    </location>
</feature>
<dbReference type="OrthoDB" id="4777199at2759"/>
<keyword evidence="4" id="KW-1185">Reference proteome</keyword>
<evidence type="ECO:0000313" key="3">
    <source>
        <dbReference type="EMBL" id="RYO74628.1"/>
    </source>
</evidence>
<feature type="compositionally biased region" description="Basic and acidic residues" evidence="1">
    <location>
        <begin position="253"/>
        <end position="288"/>
    </location>
</feature>
<organism evidence="3 4">
    <name type="scientific">Monosporascus ibericus</name>
    <dbReference type="NCBI Taxonomy" id="155417"/>
    <lineage>
        <taxon>Eukaryota</taxon>
        <taxon>Fungi</taxon>
        <taxon>Dikarya</taxon>
        <taxon>Ascomycota</taxon>
        <taxon>Pezizomycotina</taxon>
        <taxon>Sordariomycetes</taxon>
        <taxon>Xylariomycetidae</taxon>
        <taxon>Xylariales</taxon>
        <taxon>Xylariales incertae sedis</taxon>
        <taxon>Monosporascus</taxon>
    </lineage>
</organism>
<comment type="caution">
    <text evidence="3">The sequence shown here is derived from an EMBL/GenBank/DDBJ whole genome shotgun (WGS) entry which is preliminary data.</text>
</comment>
<feature type="region of interest" description="Disordered" evidence="1">
    <location>
        <begin position="248"/>
        <end position="288"/>
    </location>
</feature>
<gene>
    <name evidence="3" type="ORF">DL764_010781</name>
</gene>
<feature type="transmembrane region" description="Helical" evidence="2">
    <location>
        <begin position="12"/>
        <end position="31"/>
    </location>
</feature>
<keyword evidence="2" id="KW-0472">Membrane</keyword>
<dbReference type="STRING" id="155417.A0A4Q4SUI0"/>
<name>A0A4Q4SUI0_9PEZI</name>